<accession>A0A927ZTY4</accession>
<reference evidence="1" key="1">
    <citation type="submission" date="2019-04" db="EMBL/GenBank/DDBJ databases">
        <title>Evolution of Biomass-Degrading Anaerobic Consortia Revealed by Metagenomics.</title>
        <authorList>
            <person name="Peng X."/>
        </authorList>
    </citation>
    <scope>NUCLEOTIDE SEQUENCE</scope>
    <source>
        <strain evidence="1">SIG240</strain>
    </source>
</reference>
<proteinExistence type="predicted"/>
<organism evidence="1 2">
    <name type="scientific">Selenomonas ruminantium</name>
    <dbReference type="NCBI Taxonomy" id="971"/>
    <lineage>
        <taxon>Bacteria</taxon>
        <taxon>Bacillati</taxon>
        <taxon>Bacillota</taxon>
        <taxon>Negativicutes</taxon>
        <taxon>Selenomonadales</taxon>
        <taxon>Selenomonadaceae</taxon>
        <taxon>Selenomonas</taxon>
    </lineage>
</organism>
<dbReference type="Proteomes" id="UP000761380">
    <property type="component" value="Unassembled WGS sequence"/>
</dbReference>
<dbReference type="AlphaFoldDB" id="A0A927ZTY4"/>
<comment type="caution">
    <text evidence="1">The sequence shown here is derived from an EMBL/GenBank/DDBJ whole genome shotgun (WGS) entry which is preliminary data.</text>
</comment>
<protein>
    <recommendedName>
        <fullName evidence="3">HNH endonuclease</fullName>
    </recommendedName>
</protein>
<dbReference type="EMBL" id="SVBY01000008">
    <property type="protein sequence ID" value="MBE6091940.1"/>
    <property type="molecule type" value="Genomic_DNA"/>
</dbReference>
<gene>
    <name evidence="1" type="ORF">E7201_01995</name>
</gene>
<evidence type="ECO:0008006" key="3">
    <source>
        <dbReference type="Google" id="ProtNLM"/>
    </source>
</evidence>
<evidence type="ECO:0000313" key="2">
    <source>
        <dbReference type="Proteomes" id="UP000761380"/>
    </source>
</evidence>
<sequence>MLTTICGRCGRVIKQGTQCPCEADRQREYDRDKRNRESASFYHSKSWKLLQQAVAARAGYTDEYLRYYKGRIQQGRIAHHIAPVDERPDLRLDGRNIIYVSDKTHQMIHAEYGKGEREKREMMMRLYRIRMDAEENLEE</sequence>
<evidence type="ECO:0000313" key="1">
    <source>
        <dbReference type="EMBL" id="MBE6091940.1"/>
    </source>
</evidence>
<name>A0A927ZTY4_SELRU</name>